<dbReference type="RefSeq" id="WP_141287256.1">
    <property type="nucleotide sequence ID" value="NZ_BAAAEW010000023.1"/>
</dbReference>
<protein>
    <recommendedName>
        <fullName evidence="4">DUF707 domain-containing protein</fullName>
    </recommendedName>
</protein>
<dbReference type="EMBL" id="BAAAEW010000023">
    <property type="protein sequence ID" value="GAA0757095.1"/>
    <property type="molecule type" value="Genomic_DNA"/>
</dbReference>
<organism evidence="2 3">
    <name type="scientific">Ideonella azotifigens</name>
    <dbReference type="NCBI Taxonomy" id="513160"/>
    <lineage>
        <taxon>Bacteria</taxon>
        <taxon>Pseudomonadati</taxon>
        <taxon>Pseudomonadota</taxon>
        <taxon>Betaproteobacteria</taxon>
        <taxon>Burkholderiales</taxon>
        <taxon>Sphaerotilaceae</taxon>
        <taxon>Ideonella</taxon>
    </lineage>
</organism>
<name>A0ABN1K7E2_9BURK</name>
<accession>A0ABN1K7E2</accession>
<dbReference type="Proteomes" id="UP001500279">
    <property type="component" value="Unassembled WGS sequence"/>
</dbReference>
<sequence length="346" mass="38605">MKPYLILYRAGPGSLHPHTIERLEQQNFDYALSWFGDEHPQAPGAVFVHMQKGPKYPGLERTLAANWELISKYRYVWMPDDDLLCVPEQVSRMFTTCDELQLELAQPALTPDSYFVHPITLQHAEFQLRFTNFVEIMAPVLSIDMLARVFPTLAGNISGYGLDSVWPRMSKLGRVAILDDVPVKHTRPLGGPNYKFNQQAGLTALQEDWITCASHFIDANGDFQINYGGLLQNGDAIAIGESEEEMELMLQALLSSCSQVPVTALQVTRYLGQHYQYWGGGQQNRLRYPRSLISSLLERAVKPTGMRFKKPAAKQAATAPAAPPAPTPAPIHTVASPMQSFGLHAR</sequence>
<feature type="region of interest" description="Disordered" evidence="1">
    <location>
        <begin position="309"/>
        <end position="334"/>
    </location>
</feature>
<evidence type="ECO:0008006" key="4">
    <source>
        <dbReference type="Google" id="ProtNLM"/>
    </source>
</evidence>
<evidence type="ECO:0000313" key="2">
    <source>
        <dbReference type="EMBL" id="GAA0757095.1"/>
    </source>
</evidence>
<evidence type="ECO:0000313" key="3">
    <source>
        <dbReference type="Proteomes" id="UP001500279"/>
    </source>
</evidence>
<reference evidence="2 3" key="1">
    <citation type="journal article" date="2019" name="Int. J. Syst. Evol. Microbiol.">
        <title>The Global Catalogue of Microorganisms (GCM) 10K type strain sequencing project: providing services to taxonomists for standard genome sequencing and annotation.</title>
        <authorList>
            <consortium name="The Broad Institute Genomics Platform"/>
            <consortium name="The Broad Institute Genome Sequencing Center for Infectious Disease"/>
            <person name="Wu L."/>
            <person name="Ma J."/>
        </authorList>
    </citation>
    <scope>NUCLEOTIDE SEQUENCE [LARGE SCALE GENOMIC DNA]</scope>
    <source>
        <strain evidence="2 3">JCM 15503</strain>
    </source>
</reference>
<proteinExistence type="predicted"/>
<comment type="caution">
    <text evidence="2">The sequence shown here is derived from an EMBL/GenBank/DDBJ whole genome shotgun (WGS) entry which is preliminary data.</text>
</comment>
<evidence type="ECO:0000256" key="1">
    <source>
        <dbReference type="SAM" id="MobiDB-lite"/>
    </source>
</evidence>
<gene>
    <name evidence="2" type="ORF">GCM10009107_36350</name>
</gene>
<keyword evidence="3" id="KW-1185">Reference proteome</keyword>